<evidence type="ECO:0000259" key="3">
    <source>
        <dbReference type="PROSITE" id="PS50914"/>
    </source>
</evidence>
<dbReference type="Pfam" id="PF04972">
    <property type="entry name" value="BON"/>
    <property type="match status" value="1"/>
</dbReference>
<sequence length="235" mass="24521" precursor="true">MLNKFFTSSMITAGFACAVMLQTQICQGQVQTLSTSGGSQSSRGGNQSLGGSTSGLGGSSGTAQTPLNNLQTPLSSGMGTPQNLNSQNNFIGRSDAAQNAFIGRNNAQSATGGAPGQNRNFNRATGGGSQNSLNQRNAGQTGPRVPEFRPQLRVAFTAPAIPVSNVSTSIGNSFDQLRTRNDKLSGVQFQVNADHSVTLRGEVDSAGTRKLVEFLAMLEPGVRKINNELTVKGQK</sequence>
<feature type="signal peptide" evidence="2">
    <location>
        <begin position="1"/>
        <end position="18"/>
    </location>
</feature>
<feature type="chain" id="PRO_5021721945" evidence="2">
    <location>
        <begin position="19"/>
        <end position="235"/>
    </location>
</feature>
<accession>A0A517PW21</accession>
<dbReference type="EMBL" id="CP036266">
    <property type="protein sequence ID" value="QDT23561.1"/>
    <property type="molecule type" value="Genomic_DNA"/>
</dbReference>
<dbReference type="Proteomes" id="UP000320421">
    <property type="component" value="Chromosome"/>
</dbReference>
<protein>
    <submittedName>
        <fullName evidence="4">BON domain protein</fullName>
    </submittedName>
</protein>
<name>A0A517PW21_9PLAN</name>
<feature type="region of interest" description="Disordered" evidence="1">
    <location>
        <begin position="106"/>
        <end position="145"/>
    </location>
</feature>
<organism evidence="4 5">
    <name type="scientific">Gimesia chilikensis</name>
    <dbReference type="NCBI Taxonomy" id="2605989"/>
    <lineage>
        <taxon>Bacteria</taxon>
        <taxon>Pseudomonadati</taxon>
        <taxon>Planctomycetota</taxon>
        <taxon>Planctomycetia</taxon>
        <taxon>Planctomycetales</taxon>
        <taxon>Planctomycetaceae</taxon>
        <taxon>Gimesia</taxon>
    </lineage>
</organism>
<proteinExistence type="predicted"/>
<feature type="compositionally biased region" description="Low complexity" evidence="1">
    <location>
        <begin position="33"/>
        <end position="51"/>
    </location>
</feature>
<feature type="region of interest" description="Disordered" evidence="1">
    <location>
        <begin position="33"/>
        <end position="90"/>
    </location>
</feature>
<gene>
    <name evidence="4" type="ORF">HG66A1_53830</name>
</gene>
<dbReference type="AlphaFoldDB" id="A0A517PW21"/>
<evidence type="ECO:0000313" key="5">
    <source>
        <dbReference type="Proteomes" id="UP000320421"/>
    </source>
</evidence>
<feature type="compositionally biased region" description="Polar residues" evidence="1">
    <location>
        <begin position="106"/>
        <end position="123"/>
    </location>
</feature>
<dbReference type="Gene3D" id="3.30.1340.30">
    <property type="match status" value="1"/>
</dbReference>
<evidence type="ECO:0000256" key="1">
    <source>
        <dbReference type="SAM" id="MobiDB-lite"/>
    </source>
</evidence>
<feature type="domain" description="BON" evidence="3">
    <location>
        <begin position="162"/>
        <end position="233"/>
    </location>
</feature>
<dbReference type="InterPro" id="IPR007055">
    <property type="entry name" value="BON_dom"/>
</dbReference>
<feature type="compositionally biased region" description="Polar residues" evidence="1">
    <location>
        <begin position="130"/>
        <end position="140"/>
    </location>
</feature>
<feature type="compositionally biased region" description="Polar residues" evidence="1">
    <location>
        <begin position="63"/>
        <end position="90"/>
    </location>
</feature>
<dbReference type="PROSITE" id="PS50914">
    <property type="entry name" value="BON"/>
    <property type="match status" value="1"/>
</dbReference>
<reference evidence="4 5" key="1">
    <citation type="submission" date="2019-02" db="EMBL/GenBank/DDBJ databases">
        <title>Deep-cultivation of Planctomycetes and their phenomic and genomic characterization uncovers novel biology.</title>
        <authorList>
            <person name="Wiegand S."/>
            <person name="Jogler M."/>
            <person name="Boedeker C."/>
            <person name="Pinto D."/>
            <person name="Vollmers J."/>
            <person name="Rivas-Marin E."/>
            <person name="Kohn T."/>
            <person name="Peeters S.H."/>
            <person name="Heuer A."/>
            <person name="Rast P."/>
            <person name="Oberbeckmann S."/>
            <person name="Bunk B."/>
            <person name="Jeske O."/>
            <person name="Meyerdierks A."/>
            <person name="Storesund J.E."/>
            <person name="Kallscheuer N."/>
            <person name="Luecker S."/>
            <person name="Lage O.M."/>
            <person name="Pohl T."/>
            <person name="Merkel B.J."/>
            <person name="Hornburger P."/>
            <person name="Mueller R.-W."/>
            <person name="Bruemmer F."/>
            <person name="Labrenz M."/>
            <person name="Spormann A.M."/>
            <person name="Op den Camp H."/>
            <person name="Overmann J."/>
            <person name="Amann R."/>
            <person name="Jetten M.S.M."/>
            <person name="Mascher T."/>
            <person name="Medema M.H."/>
            <person name="Devos D.P."/>
            <person name="Kaster A.-K."/>
            <person name="Ovreas L."/>
            <person name="Rohde M."/>
            <person name="Galperin M.Y."/>
            <person name="Jogler C."/>
        </authorList>
    </citation>
    <scope>NUCLEOTIDE SEQUENCE [LARGE SCALE GENOMIC DNA]</scope>
    <source>
        <strain evidence="4 5">HG66A1</strain>
    </source>
</reference>
<keyword evidence="2" id="KW-0732">Signal</keyword>
<dbReference type="PROSITE" id="PS51257">
    <property type="entry name" value="PROKAR_LIPOPROTEIN"/>
    <property type="match status" value="1"/>
</dbReference>
<evidence type="ECO:0000313" key="4">
    <source>
        <dbReference type="EMBL" id="QDT23561.1"/>
    </source>
</evidence>
<keyword evidence="5" id="KW-1185">Reference proteome</keyword>
<evidence type="ECO:0000256" key="2">
    <source>
        <dbReference type="SAM" id="SignalP"/>
    </source>
</evidence>
<dbReference type="OrthoDB" id="282300at2"/>